<dbReference type="AlphaFoldDB" id="A0A2Z7BMK6"/>
<dbReference type="GO" id="GO:0005634">
    <property type="term" value="C:nucleus"/>
    <property type="evidence" value="ECO:0007669"/>
    <property type="project" value="UniProtKB-SubCell"/>
</dbReference>
<accession>A0A2Z7BMK6</accession>
<dbReference type="GO" id="GO:0010228">
    <property type="term" value="P:vegetative to reproductive phase transition of meristem"/>
    <property type="evidence" value="ECO:0007669"/>
    <property type="project" value="TreeGrafter"/>
</dbReference>
<dbReference type="InterPro" id="IPR009057">
    <property type="entry name" value="Homeodomain-like_sf"/>
</dbReference>
<gene>
    <name evidence="6" type="ORF">F511_19984</name>
</gene>
<sequence>MESSKDDQLELVLSKRSATSYLELLEAQNDLFHSQIGKLQNIVATQCKLTGINPLSQEMAAGALSIKIGKRPRDLLNPKAVKYLQFVFSIKDAVSKRETREISAQFGVTASQVREFFTGQRSRVRNFVRLSGKNADRSRTCDESRDGTPSTSYPNVSAEPVPIDTVAPSSHEGPSRPMQTEVVPLGKEKSDRHFMDNIFRLMRSEESFSGQDKLLEWILQIENISVLHWFLVQGGVMILATWLSQAAVEEQTSVLNNVLKVLCHLPLRKALPVHMSAILQSVNKLRFYRASDISNRARYLLSMWSKMFASSQSSNKLNGNKSVGDGQDEMLLKQRQVQITCICRKRCFKYIKEVMDNEIWDSNVDYSEADLRITNGNANSFRKLESPQKLKLLTPSGEESNKRRGVVSSQIRERRKVKLVEPPGQRIVANSPHIVKSTPATYSRPLSADDIQKAKMRTQFMQSKYSKTDDNSQVKSDSPHNCSTSQSNVPQSIPKPVRADLDERKELDNAAPKVSNIRETTHSNLEEPPLKKVKRIPFTWRTPREVKLMESWLVGIGESSKEVEVQKNRIRREREITYRTNQEIPSNPREPWDREMDYDDTLTPEIPIEQLPDVEPLETPQASVNGHEGSVDAVSTTLSGAGGSVPEPDLELLAELLKNPEIVYALTSGQAGDLSSNETCRLLDMIKVNGMTSLSNFAGSGAKGDNKVEVSLPSPTPSSDLVPNGVKRDLTRNPFSRQQTTAKGNVFQSPETAHIPGPSVFVSHPSPASSLQSTLQSQQCTNILMHNKSSNVHHLAPEMLLKQNTAINSNRASTSLLRVENFGNINMSPASLGISSTRLLPSPTPTPLHPQLPYTRESTIPHSLSARPGYETINYHQKNPTINNVGIDGPVHAALPARTWERNGRAVRPEYESWSPENSQHRHFEYIPGQNHPEPRVDIRRERAMPRNSVQSSGFRDQRMSGVRDYRR</sequence>
<feature type="region of interest" description="Disordered" evidence="4">
    <location>
        <begin position="944"/>
        <end position="968"/>
    </location>
</feature>
<feature type="compositionally biased region" description="Polar residues" evidence="4">
    <location>
        <begin position="473"/>
        <end position="491"/>
    </location>
</feature>
<dbReference type="InterPro" id="IPR035441">
    <property type="entry name" value="TFIIS/LEDGF_dom_sf"/>
</dbReference>
<dbReference type="OrthoDB" id="1920276at2759"/>
<evidence type="ECO:0000259" key="5">
    <source>
        <dbReference type="PROSITE" id="PS50071"/>
    </source>
</evidence>
<feature type="region of interest" description="Disordered" evidence="4">
    <location>
        <begin position="699"/>
        <end position="726"/>
    </location>
</feature>
<dbReference type="Proteomes" id="UP000250235">
    <property type="component" value="Unassembled WGS sequence"/>
</dbReference>
<dbReference type="PANTHER" id="PTHR33400">
    <property type="entry name" value="ZINC FINGER CCCH DOMAIN-CONTAINING PROTEIN 6-RELATED"/>
    <property type="match status" value="1"/>
</dbReference>
<proteinExistence type="predicted"/>
<dbReference type="PANTHER" id="PTHR33400:SF6">
    <property type="entry name" value="HOMEOBOX PROTEIN LUMINIDEPENDENS"/>
    <property type="match status" value="1"/>
</dbReference>
<keyword evidence="2 3" id="KW-0238">DNA-binding</keyword>
<comment type="subcellular location">
    <subcellularLocation>
        <location evidence="1 3">Nucleus</location>
    </subcellularLocation>
</comment>
<dbReference type="GO" id="GO:0003677">
    <property type="term" value="F:DNA binding"/>
    <property type="evidence" value="ECO:0007669"/>
    <property type="project" value="UniProtKB-UniRule"/>
</dbReference>
<evidence type="ECO:0000313" key="7">
    <source>
        <dbReference type="Proteomes" id="UP000250235"/>
    </source>
</evidence>
<keyword evidence="3" id="KW-0539">Nucleus</keyword>
<organism evidence="6 7">
    <name type="scientific">Dorcoceras hygrometricum</name>
    <dbReference type="NCBI Taxonomy" id="472368"/>
    <lineage>
        <taxon>Eukaryota</taxon>
        <taxon>Viridiplantae</taxon>
        <taxon>Streptophyta</taxon>
        <taxon>Embryophyta</taxon>
        <taxon>Tracheophyta</taxon>
        <taxon>Spermatophyta</taxon>
        <taxon>Magnoliopsida</taxon>
        <taxon>eudicotyledons</taxon>
        <taxon>Gunneridae</taxon>
        <taxon>Pentapetalae</taxon>
        <taxon>asterids</taxon>
        <taxon>lamiids</taxon>
        <taxon>Lamiales</taxon>
        <taxon>Gesneriaceae</taxon>
        <taxon>Didymocarpoideae</taxon>
        <taxon>Trichosporeae</taxon>
        <taxon>Loxocarpinae</taxon>
        <taxon>Dorcoceras</taxon>
    </lineage>
</organism>
<feature type="region of interest" description="Disordered" evidence="4">
    <location>
        <begin position="392"/>
        <end position="448"/>
    </location>
</feature>
<dbReference type="EMBL" id="KV003997">
    <property type="protein sequence ID" value="KZV35892.1"/>
    <property type="molecule type" value="Genomic_DNA"/>
</dbReference>
<dbReference type="PROSITE" id="PS50071">
    <property type="entry name" value="HOMEOBOX_2"/>
    <property type="match status" value="1"/>
</dbReference>
<evidence type="ECO:0000256" key="1">
    <source>
        <dbReference type="ARBA" id="ARBA00004123"/>
    </source>
</evidence>
<feature type="DNA-binding region" description="Homeobox" evidence="3">
    <location>
        <begin position="69"/>
        <end position="128"/>
    </location>
</feature>
<dbReference type="SUPFAM" id="SSF46689">
    <property type="entry name" value="Homeodomain-like"/>
    <property type="match status" value="1"/>
</dbReference>
<evidence type="ECO:0000256" key="2">
    <source>
        <dbReference type="ARBA" id="ARBA00023125"/>
    </source>
</evidence>
<evidence type="ECO:0000256" key="4">
    <source>
        <dbReference type="SAM" id="MobiDB-lite"/>
    </source>
</evidence>
<protein>
    <submittedName>
        <fullName evidence="6">Homeodomain-like superfamily protein</fullName>
    </submittedName>
</protein>
<feature type="domain" description="Homeobox" evidence="5">
    <location>
        <begin position="67"/>
        <end position="127"/>
    </location>
</feature>
<reference evidence="6 7" key="1">
    <citation type="journal article" date="2015" name="Proc. Natl. Acad. Sci. U.S.A.">
        <title>The resurrection genome of Boea hygrometrica: A blueprint for survival of dehydration.</title>
        <authorList>
            <person name="Xiao L."/>
            <person name="Yang G."/>
            <person name="Zhang L."/>
            <person name="Yang X."/>
            <person name="Zhao S."/>
            <person name="Ji Z."/>
            <person name="Zhou Q."/>
            <person name="Hu M."/>
            <person name="Wang Y."/>
            <person name="Chen M."/>
            <person name="Xu Y."/>
            <person name="Jin H."/>
            <person name="Xiao X."/>
            <person name="Hu G."/>
            <person name="Bao F."/>
            <person name="Hu Y."/>
            <person name="Wan P."/>
            <person name="Li L."/>
            <person name="Deng X."/>
            <person name="Kuang T."/>
            <person name="Xiang C."/>
            <person name="Zhu J.K."/>
            <person name="Oliver M.J."/>
            <person name="He Y."/>
        </authorList>
    </citation>
    <scope>NUCLEOTIDE SEQUENCE [LARGE SCALE GENOMIC DNA]</scope>
    <source>
        <strain evidence="7">cv. XS01</strain>
    </source>
</reference>
<dbReference type="InterPro" id="IPR001356">
    <property type="entry name" value="HD"/>
</dbReference>
<feature type="region of interest" description="Disordered" evidence="4">
    <location>
        <begin position="135"/>
        <end position="181"/>
    </location>
</feature>
<evidence type="ECO:0000256" key="3">
    <source>
        <dbReference type="PROSITE-ProRule" id="PRU00108"/>
    </source>
</evidence>
<evidence type="ECO:0000313" key="6">
    <source>
        <dbReference type="EMBL" id="KZV35892.1"/>
    </source>
</evidence>
<keyword evidence="7" id="KW-1185">Reference proteome</keyword>
<feature type="compositionally biased region" description="Basic and acidic residues" evidence="4">
    <location>
        <begin position="135"/>
        <end position="146"/>
    </location>
</feature>
<name>A0A2Z7BMK6_9LAMI</name>
<keyword evidence="3 6" id="KW-0371">Homeobox</keyword>
<feature type="region of interest" description="Disordered" evidence="4">
    <location>
        <begin position="462"/>
        <end position="495"/>
    </location>
</feature>
<dbReference type="SUPFAM" id="SSF47676">
    <property type="entry name" value="Conserved domain common to transcription factors TFIIS, elongin A, CRSP70"/>
    <property type="match status" value="1"/>
</dbReference>
<feature type="compositionally biased region" description="Basic and acidic residues" evidence="4">
    <location>
        <begin position="956"/>
        <end position="968"/>
    </location>
</feature>